<dbReference type="EMBL" id="FR824102">
    <property type="protein sequence ID" value="CCA18823.1"/>
    <property type="molecule type" value="Genomic_DNA"/>
</dbReference>
<evidence type="ECO:0000256" key="6">
    <source>
        <dbReference type="ARBA" id="ARBA00023136"/>
    </source>
</evidence>
<dbReference type="FunFam" id="1.20.1510.10:FF:000006">
    <property type="entry name" value="Divalent cation efflux transporter"/>
    <property type="match status" value="1"/>
</dbReference>
<dbReference type="PANTHER" id="PTHR43840">
    <property type="entry name" value="MITOCHONDRIAL METAL TRANSPORTER 1-RELATED"/>
    <property type="match status" value="1"/>
</dbReference>
<evidence type="ECO:0000259" key="7">
    <source>
        <dbReference type="Pfam" id="PF01545"/>
    </source>
</evidence>
<dbReference type="SUPFAM" id="SSF161111">
    <property type="entry name" value="Cation efflux protein transmembrane domain-like"/>
    <property type="match status" value="1"/>
</dbReference>
<evidence type="ECO:0000313" key="9">
    <source>
        <dbReference type="EMBL" id="CCA18823.1"/>
    </source>
</evidence>
<dbReference type="PANTHER" id="PTHR43840:SF15">
    <property type="entry name" value="MITOCHONDRIAL METAL TRANSPORTER 1-RELATED"/>
    <property type="match status" value="1"/>
</dbReference>
<evidence type="ECO:0000256" key="4">
    <source>
        <dbReference type="ARBA" id="ARBA00022692"/>
    </source>
</evidence>
<dbReference type="InterPro" id="IPR027470">
    <property type="entry name" value="Cation_efflux_CTD"/>
</dbReference>
<organism evidence="9">
    <name type="scientific">Albugo laibachii Nc14</name>
    <dbReference type="NCBI Taxonomy" id="890382"/>
    <lineage>
        <taxon>Eukaryota</taxon>
        <taxon>Sar</taxon>
        <taxon>Stramenopiles</taxon>
        <taxon>Oomycota</taxon>
        <taxon>Peronosporomycetes</taxon>
        <taxon>Albuginales</taxon>
        <taxon>Albuginaceae</taxon>
        <taxon>Albugo</taxon>
    </lineage>
</organism>
<dbReference type="Pfam" id="PF16916">
    <property type="entry name" value="ZT_dimer"/>
    <property type="match status" value="1"/>
</dbReference>
<gene>
    <name evidence="9" type="primary">AlNc14C57G4292</name>
    <name evidence="9" type="ORF">ALNC14_049660</name>
</gene>
<dbReference type="InterPro" id="IPR050291">
    <property type="entry name" value="CDF_Transporter"/>
</dbReference>
<protein>
    <submittedName>
        <fullName evidence="9">Cation Diffusion Facilitator (CDF) Family putative</fullName>
    </submittedName>
</protein>
<dbReference type="InterPro" id="IPR036837">
    <property type="entry name" value="Cation_efflux_CTD_sf"/>
</dbReference>
<dbReference type="AlphaFoldDB" id="F0WCA9"/>
<dbReference type="InterPro" id="IPR027469">
    <property type="entry name" value="Cation_efflux_TMD_sf"/>
</dbReference>
<evidence type="ECO:0000256" key="3">
    <source>
        <dbReference type="ARBA" id="ARBA00022448"/>
    </source>
</evidence>
<reference evidence="9" key="1">
    <citation type="journal article" date="2011" name="PLoS Biol.">
        <title>Gene gain and loss during evolution of obligate parasitism in the white rust pathogen of Arabidopsis thaliana.</title>
        <authorList>
            <person name="Kemen E."/>
            <person name="Gardiner A."/>
            <person name="Schultz-Larsen T."/>
            <person name="Kemen A.C."/>
            <person name="Balmuth A.L."/>
            <person name="Robert-Seilaniantz A."/>
            <person name="Bailey K."/>
            <person name="Holub E."/>
            <person name="Studholme D.J."/>
            <person name="Maclean D."/>
            <person name="Jones J.D."/>
        </authorList>
    </citation>
    <scope>NUCLEOTIDE SEQUENCE</scope>
</reference>
<keyword evidence="6" id="KW-0472">Membrane</keyword>
<dbReference type="GO" id="GO:0008324">
    <property type="term" value="F:monoatomic cation transmembrane transporter activity"/>
    <property type="evidence" value="ECO:0007669"/>
    <property type="project" value="InterPro"/>
</dbReference>
<dbReference type="InterPro" id="IPR002524">
    <property type="entry name" value="Cation_efflux"/>
</dbReference>
<comment type="similarity">
    <text evidence="2">Belongs to the cation diffusion facilitator (CDF) transporter (TC 2.A.4) family.</text>
</comment>
<dbReference type="Gene3D" id="3.30.70.1350">
    <property type="entry name" value="Cation efflux protein, cytoplasmic domain"/>
    <property type="match status" value="2"/>
</dbReference>
<keyword evidence="4" id="KW-0812">Transmembrane</keyword>
<evidence type="ECO:0000259" key="8">
    <source>
        <dbReference type="Pfam" id="PF16916"/>
    </source>
</evidence>
<proteinExistence type="inferred from homology"/>
<sequence>MQKLRFVSRFRSFPKARALSVAVSKPEKEAVRITRVGMWVNLSMAVSKGALGAAIPSSALMADAAHSLSDLLSDFVTLWAVRIARCPPDIQHPYGYGKYEAVGSLTVGTLLLFCGAGVAIDSFQALWVEPSVSGSIAGLQRETQLALAASMAGVSITAKELLYRATVRVLIANAWHHRTDALSSIVALGGIVGSICGAPFLDPAAGILVAAMIAKTGISVSMDSVRELTDKTVEDDVLNLVRDLVRVSSRSSHSLQSRDVEDVLHVSHVRARRMGPYTLVDLRVYLHARASVSMAQQVTARLRAHITRQLPSISELSVHIDVMNLPKTQPDAWMPSYREIKRDVRHALEPVPLLVGITHLSTHWAPTKENAFGTFVDVTIVVRDDLSVREARRVAKEAQRAVEAIAYVVEADIHLELGDDPIEILAKNTERN</sequence>
<keyword evidence="5" id="KW-1133">Transmembrane helix</keyword>
<comment type="subcellular location">
    <subcellularLocation>
        <location evidence="1">Membrane</location>
        <topology evidence="1">Multi-pass membrane protein</topology>
    </subcellularLocation>
</comment>
<dbReference type="HOGENOM" id="CLU_013430_13_0_1"/>
<dbReference type="SUPFAM" id="SSF160240">
    <property type="entry name" value="Cation efflux protein cytoplasmic domain-like"/>
    <property type="match status" value="2"/>
</dbReference>
<evidence type="ECO:0000256" key="1">
    <source>
        <dbReference type="ARBA" id="ARBA00004141"/>
    </source>
</evidence>
<accession>F0WCA9</accession>
<feature type="domain" description="Cation efflux protein transmembrane" evidence="7">
    <location>
        <begin position="36"/>
        <end position="228"/>
    </location>
</feature>
<evidence type="ECO:0000256" key="2">
    <source>
        <dbReference type="ARBA" id="ARBA00008114"/>
    </source>
</evidence>
<dbReference type="Pfam" id="PF01545">
    <property type="entry name" value="Cation_efflux"/>
    <property type="match status" value="1"/>
</dbReference>
<name>F0WCA9_9STRA</name>
<evidence type="ECO:0000256" key="5">
    <source>
        <dbReference type="ARBA" id="ARBA00022989"/>
    </source>
</evidence>
<feature type="domain" description="Cation efflux protein cytoplasmic" evidence="8">
    <location>
        <begin position="259"/>
        <end position="321"/>
    </location>
</feature>
<dbReference type="Gene3D" id="1.20.1510.10">
    <property type="entry name" value="Cation efflux protein transmembrane domain"/>
    <property type="match status" value="1"/>
</dbReference>
<keyword evidence="3" id="KW-0813">Transport</keyword>
<dbReference type="GO" id="GO:0016020">
    <property type="term" value="C:membrane"/>
    <property type="evidence" value="ECO:0007669"/>
    <property type="project" value="UniProtKB-SubCell"/>
</dbReference>
<dbReference type="InterPro" id="IPR058533">
    <property type="entry name" value="Cation_efflux_TM"/>
</dbReference>
<dbReference type="NCBIfam" id="TIGR01297">
    <property type="entry name" value="CDF"/>
    <property type="match status" value="1"/>
</dbReference>
<reference evidence="9" key="2">
    <citation type="submission" date="2011-02" db="EMBL/GenBank/DDBJ databases">
        <authorList>
            <person name="MacLean D."/>
        </authorList>
    </citation>
    <scope>NUCLEOTIDE SEQUENCE</scope>
</reference>